<reference evidence="2" key="1">
    <citation type="journal article" date="2022" name="Mol. Ecol. Resour.">
        <title>The genomes of chicory, endive, great burdock and yacon provide insights into Asteraceae palaeo-polyploidization history and plant inulin production.</title>
        <authorList>
            <person name="Fan W."/>
            <person name="Wang S."/>
            <person name="Wang H."/>
            <person name="Wang A."/>
            <person name="Jiang F."/>
            <person name="Liu H."/>
            <person name="Zhao H."/>
            <person name="Xu D."/>
            <person name="Zhang Y."/>
        </authorList>
    </citation>
    <scope>NUCLEOTIDE SEQUENCE [LARGE SCALE GENOMIC DNA]</scope>
    <source>
        <strain evidence="2">cv. Yunnan</strain>
    </source>
</reference>
<proteinExistence type="predicted"/>
<keyword evidence="2" id="KW-1185">Reference proteome</keyword>
<gene>
    <name evidence="1" type="ORF">L1987_65833</name>
</gene>
<reference evidence="1 2" key="2">
    <citation type="journal article" date="2022" name="Mol. Ecol. Resour.">
        <title>The genomes of chicory, endive, great burdock and yacon provide insights into Asteraceae paleo-polyploidization history and plant inulin production.</title>
        <authorList>
            <person name="Fan W."/>
            <person name="Wang S."/>
            <person name="Wang H."/>
            <person name="Wang A."/>
            <person name="Jiang F."/>
            <person name="Liu H."/>
            <person name="Zhao H."/>
            <person name="Xu D."/>
            <person name="Zhang Y."/>
        </authorList>
    </citation>
    <scope>NUCLEOTIDE SEQUENCE [LARGE SCALE GENOMIC DNA]</scope>
    <source>
        <strain evidence="2">cv. Yunnan</strain>
        <tissue evidence="1">Leaves</tissue>
    </source>
</reference>
<accession>A0ACB9BVG2</accession>
<comment type="caution">
    <text evidence="1">The sequence shown here is derived from an EMBL/GenBank/DDBJ whole genome shotgun (WGS) entry which is preliminary data.</text>
</comment>
<organism evidence="1 2">
    <name type="scientific">Smallanthus sonchifolius</name>
    <dbReference type="NCBI Taxonomy" id="185202"/>
    <lineage>
        <taxon>Eukaryota</taxon>
        <taxon>Viridiplantae</taxon>
        <taxon>Streptophyta</taxon>
        <taxon>Embryophyta</taxon>
        <taxon>Tracheophyta</taxon>
        <taxon>Spermatophyta</taxon>
        <taxon>Magnoliopsida</taxon>
        <taxon>eudicotyledons</taxon>
        <taxon>Gunneridae</taxon>
        <taxon>Pentapetalae</taxon>
        <taxon>asterids</taxon>
        <taxon>campanulids</taxon>
        <taxon>Asterales</taxon>
        <taxon>Asteraceae</taxon>
        <taxon>Asteroideae</taxon>
        <taxon>Heliantheae alliance</taxon>
        <taxon>Millerieae</taxon>
        <taxon>Smallanthus</taxon>
    </lineage>
</organism>
<evidence type="ECO:0000313" key="2">
    <source>
        <dbReference type="Proteomes" id="UP001056120"/>
    </source>
</evidence>
<sequence>METINEQSFPQGGLISSRLSSDAVGNLLEVHDFFCRFKEVIGLEEPVSFKELEQELLFPCPHMVGKSSILETVETFVYSVLLPDLVSKLLDRIALVVNSKLGAKIQLNMLPINELTWPEVVRRYIMAYLLLGGRLGSLKITSSNKTKLIHCLQSDCGIFCGSPTNVAGIDLDAQLLGRAINKVSGKLKSIRNTLSMGIKGESSDGSIPEWAKVLDPVKKLPTNVGSRIRNCVYEALKKNPPEWAKKQLEASISKDVYKCNASGPTKRAVIDVLKRAASDVPQRPLSLDVNIRIRSCELLISKIIMKKCRSILRNVAANYDDRREFSTLMGDNLKSDEIKVVFESASRRPLDFPTVDLRLLHGTYGGSPQAFLEDVRELWINLKTSHANTSSLVKLVDDISKDFNLKYENEVTPLLGKLSEYNMKGKFNVEVEKELEELLASIEIPKMSLEAGICKVCGINEDDDKVLLCDTEWCNAEYHTYCLNPPLSEIPQGNWYCPACKQLADGQPKGVLQILQFVDESCCEEANQFLDILTALEETEYWQLEAHKKIFLLKFLVDRSLDTNIIRKNLGESKTKLTKKFLGIDAVGRIYWGFPYVNAHSGIIINELDNTDINPFDHPPSLPQYNNCGQWHLFQSEEEISQLVGYLTENDPYTTELSDSVMLWQKTMLQSGQHTERKKPVGRETVYSHNCLTTNATVLLEAQHGFNMEPDAATCVKKPRGKNVTKWHRCDCLEPIFPSRHHCANCHETFFTTVEFEHHKNSTCEIVLYPGHDGARATSSTGFSEVGKNFTVPESSSNSLVGNTHHMIRQLLINLLDMEAALPDGAKRPSMASPEWRSGWCAFVKSANSISEIVEATLALETMIKTEYINNTWWWYWSSVSVAAKTSTFAALALRIYTLDDAIKYQKTGTTSNEKQSKKMKQTSEKAKERKKTKDPEEQVERTDMT</sequence>
<name>A0ACB9BVG2_9ASTR</name>
<evidence type="ECO:0000313" key="1">
    <source>
        <dbReference type="EMBL" id="KAI3726036.1"/>
    </source>
</evidence>
<dbReference type="EMBL" id="CM042039">
    <property type="protein sequence ID" value="KAI3726036.1"/>
    <property type="molecule type" value="Genomic_DNA"/>
</dbReference>
<dbReference type="Proteomes" id="UP001056120">
    <property type="component" value="Linkage Group LG22"/>
</dbReference>
<protein>
    <submittedName>
        <fullName evidence="1">Uncharacterized protein</fullName>
    </submittedName>
</protein>